<dbReference type="SUPFAM" id="SSF102114">
    <property type="entry name" value="Radical SAM enzymes"/>
    <property type="match status" value="1"/>
</dbReference>
<comment type="cofactor">
    <cofactor evidence="1">
        <name>[4Fe-4S] cluster</name>
        <dbReference type="ChEBI" id="CHEBI:49883"/>
    </cofactor>
</comment>
<dbReference type="Proteomes" id="UP000184050">
    <property type="component" value="Unassembled WGS sequence"/>
</dbReference>
<dbReference type="OrthoDB" id="9795504at2"/>
<keyword evidence="6" id="KW-0411">Iron-sulfur</keyword>
<dbReference type="AlphaFoldDB" id="A0A1M6MU54"/>
<dbReference type="PANTHER" id="PTHR43787:SF11">
    <property type="entry name" value="UPF0026 PROTEIN SLR1464"/>
    <property type="match status" value="1"/>
</dbReference>
<dbReference type="GO" id="GO:0046872">
    <property type="term" value="F:metal ion binding"/>
    <property type="evidence" value="ECO:0007669"/>
    <property type="project" value="UniProtKB-KW"/>
</dbReference>
<keyword evidence="4" id="KW-0479">Metal-binding</keyword>
<evidence type="ECO:0000256" key="2">
    <source>
        <dbReference type="ARBA" id="ARBA00022485"/>
    </source>
</evidence>
<dbReference type="Pfam" id="PF04055">
    <property type="entry name" value="Radical_SAM"/>
    <property type="match status" value="1"/>
</dbReference>
<keyword evidence="5" id="KW-0408">Iron</keyword>
<dbReference type="CDD" id="cd01335">
    <property type="entry name" value="Radical_SAM"/>
    <property type="match status" value="1"/>
</dbReference>
<dbReference type="InterPro" id="IPR058240">
    <property type="entry name" value="rSAM_sf"/>
</dbReference>
<reference evidence="8 9" key="1">
    <citation type="submission" date="2016-11" db="EMBL/GenBank/DDBJ databases">
        <authorList>
            <person name="Jaros S."/>
            <person name="Januszkiewicz K."/>
            <person name="Wedrychowicz H."/>
        </authorList>
    </citation>
    <scope>NUCLEOTIDE SEQUENCE [LARGE SCALE GENOMIC DNA]</scope>
    <source>
        <strain evidence="8 9">DSM 27063</strain>
    </source>
</reference>
<evidence type="ECO:0000256" key="5">
    <source>
        <dbReference type="ARBA" id="ARBA00023004"/>
    </source>
</evidence>
<evidence type="ECO:0000259" key="7">
    <source>
        <dbReference type="PROSITE" id="PS51918"/>
    </source>
</evidence>
<name>A0A1M6MU54_9BACT</name>
<evidence type="ECO:0000256" key="4">
    <source>
        <dbReference type="ARBA" id="ARBA00022723"/>
    </source>
</evidence>
<gene>
    <name evidence="8" type="ORF">SAMN05444280_1369</name>
</gene>
<evidence type="ECO:0000256" key="3">
    <source>
        <dbReference type="ARBA" id="ARBA00022691"/>
    </source>
</evidence>
<keyword evidence="2" id="KW-0004">4Fe-4S</keyword>
<dbReference type="SMART" id="SM00729">
    <property type="entry name" value="Elp3"/>
    <property type="match status" value="1"/>
</dbReference>
<dbReference type="PANTHER" id="PTHR43787">
    <property type="entry name" value="FEMO COFACTOR BIOSYNTHESIS PROTEIN NIFB-RELATED"/>
    <property type="match status" value="1"/>
</dbReference>
<dbReference type="InterPro" id="IPR013785">
    <property type="entry name" value="Aldolase_TIM"/>
</dbReference>
<dbReference type="GO" id="GO:0003824">
    <property type="term" value="F:catalytic activity"/>
    <property type="evidence" value="ECO:0007669"/>
    <property type="project" value="InterPro"/>
</dbReference>
<evidence type="ECO:0000313" key="9">
    <source>
        <dbReference type="Proteomes" id="UP000184050"/>
    </source>
</evidence>
<dbReference type="SFLD" id="SFLDG01083">
    <property type="entry name" value="Uncharacterised_Radical_SAM_Su"/>
    <property type="match status" value="1"/>
</dbReference>
<dbReference type="InterPro" id="IPR006638">
    <property type="entry name" value="Elp3/MiaA/NifB-like_rSAM"/>
</dbReference>
<dbReference type="Gene3D" id="3.20.20.70">
    <property type="entry name" value="Aldolase class I"/>
    <property type="match status" value="1"/>
</dbReference>
<dbReference type="EMBL" id="FQZE01000036">
    <property type="protein sequence ID" value="SHJ86942.1"/>
    <property type="molecule type" value="Genomic_DNA"/>
</dbReference>
<feature type="domain" description="Radical SAM core" evidence="7">
    <location>
        <begin position="12"/>
        <end position="246"/>
    </location>
</feature>
<dbReference type="RefSeq" id="WP_073172835.1">
    <property type="nucleotide sequence ID" value="NZ_FQZE01000036.1"/>
</dbReference>
<organism evidence="8 9">
    <name type="scientific">Tangfeifania diversioriginum</name>
    <dbReference type="NCBI Taxonomy" id="1168035"/>
    <lineage>
        <taxon>Bacteria</taxon>
        <taxon>Pseudomonadati</taxon>
        <taxon>Bacteroidota</taxon>
        <taxon>Bacteroidia</taxon>
        <taxon>Marinilabiliales</taxon>
        <taxon>Prolixibacteraceae</taxon>
        <taxon>Tangfeifania</taxon>
    </lineage>
</organism>
<sequence>MERRVFGPVPSRRLGKSLGVNNIPYKICTYSCIYCQVGKAIKMQINRQEFYKPDDLAGEVKELLNHIQNEKDYPDYITIVPDGEPTLDINLGVLIEKLKMLGVPLAVITNASLIDQPEVQNELLKADFVSFKADSFSPETWKKINIPHKQLDLQRIKEGIRVFRNYFSGKMVTETMLVKGVNDSPEELKNTARVIQGFKPDVAYIAIPTRPPAFKKVEPSDEGTVNTAYHIFKEYIKNVELLTGYEGNAFASAGNFRDDLLSITAVHPMREDAVLELLDKTDGNKNSLEVLLQENLVEKVQYSGHSYYLRKFTR</sequence>
<dbReference type="GO" id="GO:0051539">
    <property type="term" value="F:4 iron, 4 sulfur cluster binding"/>
    <property type="evidence" value="ECO:0007669"/>
    <property type="project" value="UniProtKB-KW"/>
</dbReference>
<dbReference type="STRING" id="1168035.SAMN05444280_1369"/>
<keyword evidence="9" id="KW-1185">Reference proteome</keyword>
<evidence type="ECO:0000313" key="8">
    <source>
        <dbReference type="EMBL" id="SHJ86942.1"/>
    </source>
</evidence>
<dbReference type="SFLD" id="SFLDS00029">
    <property type="entry name" value="Radical_SAM"/>
    <property type="match status" value="1"/>
</dbReference>
<keyword evidence="3" id="KW-0949">S-adenosyl-L-methionine</keyword>
<accession>A0A1M6MU54</accession>
<dbReference type="InterPro" id="IPR007197">
    <property type="entry name" value="rSAM"/>
</dbReference>
<evidence type="ECO:0000256" key="6">
    <source>
        <dbReference type="ARBA" id="ARBA00023014"/>
    </source>
</evidence>
<dbReference type="PROSITE" id="PS51918">
    <property type="entry name" value="RADICAL_SAM"/>
    <property type="match status" value="1"/>
</dbReference>
<proteinExistence type="predicted"/>
<dbReference type="InterPro" id="IPR040084">
    <property type="entry name" value="GTPase_Obg"/>
</dbReference>
<protein>
    <submittedName>
        <fullName evidence="8">Wyosine [tRNA(Phe)-imidazoG37] synthetase, radical SAM superfamily</fullName>
    </submittedName>
</protein>
<evidence type="ECO:0000256" key="1">
    <source>
        <dbReference type="ARBA" id="ARBA00001966"/>
    </source>
</evidence>